<dbReference type="AlphaFoldDB" id="A0A840YJV8"/>
<feature type="region of interest" description="Disordered" evidence="1">
    <location>
        <begin position="1"/>
        <end position="21"/>
    </location>
</feature>
<protein>
    <recommendedName>
        <fullName evidence="2">eCIS core domain-containing protein</fullName>
    </recommendedName>
</protein>
<evidence type="ECO:0000313" key="4">
    <source>
        <dbReference type="Proteomes" id="UP000527143"/>
    </source>
</evidence>
<dbReference type="Pfam" id="PF13699">
    <property type="entry name" value="eCIS_core"/>
    <property type="match status" value="1"/>
</dbReference>
<organism evidence="3 4">
    <name type="scientific">Sphingomonas xinjiangensis</name>
    <dbReference type="NCBI Taxonomy" id="643568"/>
    <lineage>
        <taxon>Bacteria</taxon>
        <taxon>Pseudomonadati</taxon>
        <taxon>Pseudomonadota</taxon>
        <taxon>Alphaproteobacteria</taxon>
        <taxon>Sphingomonadales</taxon>
        <taxon>Sphingomonadaceae</taxon>
        <taxon>Sphingomonas</taxon>
    </lineage>
</organism>
<keyword evidence="4" id="KW-1185">Reference proteome</keyword>
<dbReference type="InterPro" id="IPR025295">
    <property type="entry name" value="eCIS_core_dom"/>
</dbReference>
<dbReference type="EMBL" id="JACIJF010000007">
    <property type="protein sequence ID" value="MBB5711338.1"/>
    <property type="molecule type" value="Genomic_DNA"/>
</dbReference>
<dbReference type="RefSeq" id="WP_184088096.1">
    <property type="nucleotide sequence ID" value="NZ_JACIJF010000007.1"/>
</dbReference>
<name>A0A840YJV8_9SPHN</name>
<evidence type="ECO:0000259" key="2">
    <source>
        <dbReference type="Pfam" id="PF13699"/>
    </source>
</evidence>
<dbReference type="Proteomes" id="UP000527143">
    <property type="component" value="Unassembled WGS sequence"/>
</dbReference>
<comment type="caution">
    <text evidence="3">The sequence shown here is derived from an EMBL/GenBank/DDBJ whole genome shotgun (WGS) entry which is preliminary data.</text>
</comment>
<proteinExistence type="predicted"/>
<evidence type="ECO:0000313" key="3">
    <source>
        <dbReference type="EMBL" id="MBB5711338.1"/>
    </source>
</evidence>
<reference evidence="3 4" key="1">
    <citation type="submission" date="2020-08" db="EMBL/GenBank/DDBJ databases">
        <title>Genomic Encyclopedia of Type Strains, Phase IV (KMG-IV): sequencing the most valuable type-strain genomes for metagenomic binning, comparative biology and taxonomic classification.</title>
        <authorList>
            <person name="Goeker M."/>
        </authorList>
    </citation>
    <scope>NUCLEOTIDE SEQUENCE [LARGE SCALE GENOMIC DNA]</scope>
    <source>
        <strain evidence="3 4">DSM 26736</strain>
    </source>
</reference>
<evidence type="ECO:0000256" key="1">
    <source>
        <dbReference type="SAM" id="MobiDB-lite"/>
    </source>
</evidence>
<accession>A0A840YJV8</accession>
<sequence>MAAYAQRKADRVAAPVAESSSDLAVHDGLNARSAVTQATATAARLNARAETVHRKPSRSEGLPEPLRTSMEAISGIALDDVTVHRNSDEPAQMQAHAYAQGTDIHLAPGQDRHLPHEAWHVVQQKQGRVRPTLQMARGVGVNDDPHLENEADVMGARALVRVESKPAEARRATPYAEPVAQCTGGRLRRRLVQTAITFGTGLLGYDQYQQHDRNKIVGPRKQGKKI</sequence>
<gene>
    <name evidence="3" type="ORF">FHT02_002582</name>
</gene>
<feature type="domain" description="eCIS core" evidence="2">
    <location>
        <begin position="62"/>
        <end position="127"/>
    </location>
</feature>